<accession>A0A9Q8SJH8</accession>
<sequence>MPSSPTVPPSQPYRPPAAQSAFGLPSPPFVLHHPASEGPLIPLNCVTTYEVGEGKSQKETFDDTGGKKGGLRVSRRSFLSRPRRITRNAVEFRNSISLDNSRDTELDPLF</sequence>
<evidence type="ECO:0000313" key="2">
    <source>
        <dbReference type="EMBL" id="UQC78526.1"/>
    </source>
</evidence>
<keyword evidence="3" id="KW-1185">Reference proteome</keyword>
<dbReference type="RefSeq" id="XP_049140163.1">
    <property type="nucleotide sequence ID" value="XM_049283020.1"/>
</dbReference>
<name>A0A9Q8SJH8_9PEZI</name>
<dbReference type="GeneID" id="73338030"/>
<reference evidence="2" key="1">
    <citation type="journal article" date="2021" name="Mol. Plant Microbe Interact.">
        <title>Complete Genome Sequence of the Plant-Pathogenic Fungus Colletotrichum lupini.</title>
        <authorList>
            <person name="Baroncelli R."/>
            <person name="Pensec F."/>
            <person name="Da Lio D."/>
            <person name="Boufleur T."/>
            <person name="Vicente I."/>
            <person name="Sarrocco S."/>
            <person name="Picot A."/>
            <person name="Baraldi E."/>
            <person name="Sukno S."/>
            <person name="Thon M."/>
            <person name="Le Floch G."/>
        </authorList>
    </citation>
    <scope>NUCLEOTIDE SEQUENCE</scope>
    <source>
        <strain evidence="2">IMI 504893</strain>
    </source>
</reference>
<dbReference type="Proteomes" id="UP000830671">
    <property type="component" value="Chromosome 2"/>
</dbReference>
<dbReference type="AlphaFoldDB" id="A0A9Q8SJH8"/>
<organism evidence="2 3">
    <name type="scientific">Colletotrichum lupini</name>
    <dbReference type="NCBI Taxonomy" id="145971"/>
    <lineage>
        <taxon>Eukaryota</taxon>
        <taxon>Fungi</taxon>
        <taxon>Dikarya</taxon>
        <taxon>Ascomycota</taxon>
        <taxon>Pezizomycotina</taxon>
        <taxon>Sordariomycetes</taxon>
        <taxon>Hypocreomycetidae</taxon>
        <taxon>Glomerellales</taxon>
        <taxon>Glomerellaceae</taxon>
        <taxon>Colletotrichum</taxon>
        <taxon>Colletotrichum acutatum species complex</taxon>
    </lineage>
</organism>
<dbReference type="EMBL" id="CP019474">
    <property type="protein sequence ID" value="UQC78526.1"/>
    <property type="molecule type" value="Genomic_DNA"/>
</dbReference>
<dbReference type="KEGG" id="clup:CLUP02_04003"/>
<evidence type="ECO:0000313" key="3">
    <source>
        <dbReference type="Proteomes" id="UP000830671"/>
    </source>
</evidence>
<feature type="region of interest" description="Disordered" evidence="1">
    <location>
        <begin position="1"/>
        <end position="23"/>
    </location>
</feature>
<proteinExistence type="predicted"/>
<evidence type="ECO:0000256" key="1">
    <source>
        <dbReference type="SAM" id="MobiDB-lite"/>
    </source>
</evidence>
<feature type="compositionally biased region" description="Pro residues" evidence="1">
    <location>
        <begin position="1"/>
        <end position="15"/>
    </location>
</feature>
<protein>
    <submittedName>
        <fullName evidence="2">Uncharacterized protein</fullName>
    </submittedName>
</protein>
<gene>
    <name evidence="2" type="ORF">CLUP02_04003</name>
</gene>